<feature type="domain" description="SH2" evidence="4">
    <location>
        <begin position="319"/>
        <end position="402"/>
    </location>
</feature>
<dbReference type="InterPro" id="IPR036860">
    <property type="entry name" value="SH2_dom_sf"/>
</dbReference>
<feature type="region of interest" description="Disordered" evidence="3">
    <location>
        <begin position="121"/>
        <end position="252"/>
    </location>
</feature>
<gene>
    <name evidence="5" type="ORF">AAFF_G00435030</name>
</gene>
<dbReference type="FunFam" id="3.30.505.10:FF:000016">
    <property type="entry name" value="B-cell linker protein isoform 2"/>
    <property type="match status" value="1"/>
</dbReference>
<dbReference type="GO" id="GO:0035556">
    <property type="term" value="P:intracellular signal transduction"/>
    <property type="evidence" value="ECO:0007669"/>
    <property type="project" value="TreeGrafter"/>
</dbReference>
<dbReference type="PANTHER" id="PTHR14098">
    <property type="entry name" value="SH2 DOMAIN CONTAINING PROTEIN"/>
    <property type="match status" value="1"/>
</dbReference>
<evidence type="ECO:0000313" key="6">
    <source>
        <dbReference type="Proteomes" id="UP001221898"/>
    </source>
</evidence>
<keyword evidence="6" id="KW-1185">Reference proteome</keyword>
<accession>A0AAD7WJ01</accession>
<dbReference type="SMART" id="SM00252">
    <property type="entry name" value="SH2"/>
    <property type="match status" value="1"/>
</dbReference>
<feature type="region of interest" description="Disordered" evidence="3">
    <location>
        <begin position="1"/>
        <end position="65"/>
    </location>
</feature>
<evidence type="ECO:0000313" key="5">
    <source>
        <dbReference type="EMBL" id="KAJ8397814.1"/>
    </source>
</evidence>
<evidence type="ECO:0000259" key="4">
    <source>
        <dbReference type="PROSITE" id="PS50001"/>
    </source>
</evidence>
<dbReference type="GO" id="GO:0007169">
    <property type="term" value="P:cell surface receptor protein tyrosine kinase signaling pathway"/>
    <property type="evidence" value="ECO:0007669"/>
    <property type="project" value="TreeGrafter"/>
</dbReference>
<dbReference type="SUPFAM" id="SSF55550">
    <property type="entry name" value="SH2 domain"/>
    <property type="match status" value="1"/>
</dbReference>
<feature type="compositionally biased region" description="Basic and acidic residues" evidence="3">
    <location>
        <begin position="283"/>
        <end position="293"/>
    </location>
</feature>
<dbReference type="PANTHER" id="PTHR14098:SF2">
    <property type="entry name" value="CYTOKINE-DEPENDENT HEMATOPOIETIC CELL LINKER"/>
    <property type="match status" value="1"/>
</dbReference>
<dbReference type="Pfam" id="PF00017">
    <property type="entry name" value="SH2"/>
    <property type="match status" value="1"/>
</dbReference>
<evidence type="ECO:0000256" key="1">
    <source>
        <dbReference type="ARBA" id="ARBA00022999"/>
    </source>
</evidence>
<evidence type="ECO:0000256" key="2">
    <source>
        <dbReference type="PROSITE-ProRule" id="PRU00191"/>
    </source>
</evidence>
<organism evidence="5 6">
    <name type="scientific">Aldrovandia affinis</name>
    <dbReference type="NCBI Taxonomy" id="143900"/>
    <lineage>
        <taxon>Eukaryota</taxon>
        <taxon>Metazoa</taxon>
        <taxon>Chordata</taxon>
        <taxon>Craniata</taxon>
        <taxon>Vertebrata</taxon>
        <taxon>Euteleostomi</taxon>
        <taxon>Actinopterygii</taxon>
        <taxon>Neopterygii</taxon>
        <taxon>Teleostei</taxon>
        <taxon>Notacanthiformes</taxon>
        <taxon>Halosauridae</taxon>
        <taxon>Aldrovandia</taxon>
    </lineage>
</organism>
<keyword evidence="1 2" id="KW-0727">SH2 domain</keyword>
<dbReference type="InterPro" id="IPR051751">
    <property type="entry name" value="Immunoreceptor_sig_adapters"/>
</dbReference>
<reference evidence="5" key="1">
    <citation type="journal article" date="2023" name="Science">
        <title>Genome structures resolve the early diversification of teleost fishes.</title>
        <authorList>
            <person name="Parey E."/>
            <person name="Louis A."/>
            <person name="Montfort J."/>
            <person name="Bouchez O."/>
            <person name="Roques C."/>
            <person name="Iampietro C."/>
            <person name="Lluch J."/>
            <person name="Castinel A."/>
            <person name="Donnadieu C."/>
            <person name="Desvignes T."/>
            <person name="Floi Bucao C."/>
            <person name="Jouanno E."/>
            <person name="Wen M."/>
            <person name="Mejri S."/>
            <person name="Dirks R."/>
            <person name="Jansen H."/>
            <person name="Henkel C."/>
            <person name="Chen W.J."/>
            <person name="Zahm M."/>
            <person name="Cabau C."/>
            <person name="Klopp C."/>
            <person name="Thompson A.W."/>
            <person name="Robinson-Rechavi M."/>
            <person name="Braasch I."/>
            <person name="Lecointre G."/>
            <person name="Bobe J."/>
            <person name="Postlethwait J.H."/>
            <person name="Berthelot C."/>
            <person name="Roest Crollius H."/>
            <person name="Guiguen Y."/>
        </authorList>
    </citation>
    <scope>NUCLEOTIDE SEQUENCE</scope>
    <source>
        <strain evidence="5">NC1722</strain>
    </source>
</reference>
<dbReference type="Gene3D" id="3.30.505.10">
    <property type="entry name" value="SH2 domain"/>
    <property type="match status" value="1"/>
</dbReference>
<dbReference type="PROSITE" id="PS50001">
    <property type="entry name" value="SH2"/>
    <property type="match status" value="1"/>
</dbReference>
<sequence length="429" mass="48275">MERQRPCAEVQLYGEMPLPRSRASQNARSAEVGSSIPVPQSRNRGAISSCPETAFHSTGVHRENHYETPRVMERHARAKKMEQQLSLHGDEEDEYHSVDNQEETHAILIWPARPFTSDPEYADRDFYRSPSPEQSASVSAGSPGTPPTLPKRNIPGPSVNRDLKPGRKKNHKTSGERREVMDAVTQDMQLPPRPSKLLPKELKAPPTGLGSPRARRGAQAGRPLKTESGPQRTAGKSTRPLKGTRHEGSPLQTSFSQDLEFFDSKETRSLGNKAHRLPASDLQREKPRNHEWPQTRGDINTYRHVPKTRPVEPSDTQDWYIGACERVDAEHALHLMNTNGAFLVRDQSKNSTEEPFVISIFHERKVFNIKIRFIKSTRKYALGTGLRTSDVFDSVEAIIKFHAAFPTLSSQKKWDKHSCLTHADDGLNA</sequence>
<dbReference type="AlphaFoldDB" id="A0AAD7WJ01"/>
<feature type="compositionally biased region" description="Polar residues" evidence="3">
    <location>
        <begin position="131"/>
        <end position="142"/>
    </location>
</feature>
<comment type="caution">
    <text evidence="5">The sequence shown here is derived from an EMBL/GenBank/DDBJ whole genome shotgun (WGS) entry which is preliminary data.</text>
</comment>
<dbReference type="GO" id="GO:0005737">
    <property type="term" value="C:cytoplasm"/>
    <property type="evidence" value="ECO:0007669"/>
    <property type="project" value="UniProtKB-ARBA"/>
</dbReference>
<evidence type="ECO:0000256" key="3">
    <source>
        <dbReference type="SAM" id="MobiDB-lite"/>
    </source>
</evidence>
<dbReference type="InterPro" id="IPR000980">
    <property type="entry name" value="SH2"/>
</dbReference>
<feature type="region of interest" description="Disordered" evidence="3">
    <location>
        <begin position="283"/>
        <end position="314"/>
    </location>
</feature>
<protein>
    <recommendedName>
        <fullName evidence="4">SH2 domain-containing protein</fullName>
    </recommendedName>
</protein>
<dbReference type="Proteomes" id="UP001221898">
    <property type="component" value="Unassembled WGS sequence"/>
</dbReference>
<proteinExistence type="predicted"/>
<dbReference type="EMBL" id="JAINUG010000095">
    <property type="protein sequence ID" value="KAJ8397814.1"/>
    <property type="molecule type" value="Genomic_DNA"/>
</dbReference>
<name>A0AAD7WJ01_9TELE</name>